<proteinExistence type="predicted"/>
<evidence type="ECO:0000313" key="2">
    <source>
        <dbReference type="Proteomes" id="UP000243819"/>
    </source>
</evidence>
<reference evidence="2" key="1">
    <citation type="submission" date="2016-10" db="EMBL/GenBank/DDBJ databases">
        <authorList>
            <person name="Varghese N."/>
            <person name="Submissions S."/>
        </authorList>
    </citation>
    <scope>NUCLEOTIDE SEQUENCE [LARGE SCALE GENOMIC DNA]</scope>
    <source>
        <strain evidence="2">DSM 13577</strain>
    </source>
</reference>
<protein>
    <submittedName>
        <fullName evidence="1">Uncharacterized protein</fullName>
    </submittedName>
</protein>
<gene>
    <name evidence="1" type="ORF">SAMN03080614_100428</name>
</gene>
<accession>A0A1H9YNC3</accession>
<dbReference type="STRING" id="1120990.SAMN03080614_100428"/>
<evidence type="ECO:0000313" key="1">
    <source>
        <dbReference type="EMBL" id="SES70619.1"/>
    </source>
</evidence>
<dbReference type="RefSeq" id="WP_091348643.1">
    <property type="nucleotide sequence ID" value="NZ_FOIF01000004.1"/>
</dbReference>
<dbReference type="AlphaFoldDB" id="A0A1H9YNC3"/>
<keyword evidence="2" id="KW-1185">Reference proteome</keyword>
<name>A0A1H9YNC3_9FIRM</name>
<sequence>MSKKIIFLLVFLVISSLLLAFINKNTSFPSDETLIYPWSYSIDVSLESTDEDSFVTIGFLMLKNYPNSKNTDPNLIIEARLSSPITVDETTEKDYVDPHLSIAVSVKDIEKIGKTKVDSKEVYLYNLFVNIPRSTNFVFEDAYLELTYISGIKEKIYIGDLAFFNVQSIFYEVDHCIQKTRALVALNELWEITALIIEFNVKDNVVLEAFNFSLPKFGIDQENVVVLKEPLDRVEDLYLKRELDKEFPNIYEMAIVEQPTKALNVELHQGVNTVIIPFTKSTADFVPKIKVLGGLFTYLKENEQFIYPLESLEYFLISPFENLEELIPNDWK</sequence>
<organism evidence="1 2">
    <name type="scientific">Anaerobranca gottschalkii DSM 13577</name>
    <dbReference type="NCBI Taxonomy" id="1120990"/>
    <lineage>
        <taxon>Bacteria</taxon>
        <taxon>Bacillati</taxon>
        <taxon>Bacillota</taxon>
        <taxon>Clostridia</taxon>
        <taxon>Eubacteriales</taxon>
        <taxon>Proteinivoracaceae</taxon>
        <taxon>Anaerobranca</taxon>
    </lineage>
</organism>
<dbReference type="Proteomes" id="UP000243819">
    <property type="component" value="Unassembled WGS sequence"/>
</dbReference>
<dbReference type="EMBL" id="FOIF01000004">
    <property type="protein sequence ID" value="SES70619.1"/>
    <property type="molecule type" value="Genomic_DNA"/>
</dbReference>